<sequence length="71" mass="7898">MAVEVLITLGAIAISWLAFTWLIRVAKVTVGTAIKIAIILLILQLLFGIGPATLWQRIVEFSQQLMDRFNS</sequence>
<feature type="transmembrane region" description="Helical" evidence="1">
    <location>
        <begin position="36"/>
        <end position="55"/>
    </location>
</feature>
<protein>
    <submittedName>
        <fullName evidence="2">Uncharacterized protein</fullName>
    </submittedName>
</protein>
<proteinExistence type="predicted"/>
<name>A0ABT6F2Z6_9SYNE</name>
<evidence type="ECO:0000313" key="3">
    <source>
        <dbReference type="Proteomes" id="UP001154265"/>
    </source>
</evidence>
<comment type="caution">
    <text evidence="2">The sequence shown here is derived from an EMBL/GenBank/DDBJ whole genome shotgun (WGS) entry which is preliminary data.</text>
</comment>
<accession>A0ABT6F2Z6</accession>
<gene>
    <name evidence="2" type="ORF">L3556_15105</name>
</gene>
<keyword evidence="1" id="KW-1133">Transmembrane helix</keyword>
<reference evidence="2" key="1">
    <citation type="journal article" date="2022" name="Genome Biol. Evol.">
        <title>A New Gene Family Diagnostic for Intracellular Biomineralization of Amorphous Ca Carbonates by Cyanobacteria.</title>
        <authorList>
            <person name="Benzerara K."/>
            <person name="Duprat E."/>
            <person name="Bitard-Feildel T."/>
            <person name="Caumes G."/>
            <person name="Cassier-Chauvat C."/>
            <person name="Chauvat F."/>
            <person name="Dezi M."/>
            <person name="Diop S.I."/>
            <person name="Gaschignard G."/>
            <person name="Gorgen S."/>
            <person name="Gugger M."/>
            <person name="Lopez-Garcia P."/>
            <person name="Millet M."/>
            <person name="Skouri-Panet F."/>
            <person name="Moreira D."/>
            <person name="Callebaut I."/>
        </authorList>
    </citation>
    <scope>NUCLEOTIDE SEQUENCE</scope>
    <source>
        <strain evidence="2">G9</strain>
    </source>
</reference>
<keyword evidence="1" id="KW-0812">Transmembrane</keyword>
<dbReference type="RefSeq" id="WP_277868166.1">
    <property type="nucleotide sequence ID" value="NZ_JAKKUT010000008.1"/>
</dbReference>
<keyword evidence="3" id="KW-1185">Reference proteome</keyword>
<reference evidence="2" key="2">
    <citation type="submission" date="2022-01" db="EMBL/GenBank/DDBJ databases">
        <authorList>
            <person name="Zivanovic Y."/>
            <person name="Moreira D."/>
            <person name="Lopez-Garcia P."/>
        </authorList>
    </citation>
    <scope>NUCLEOTIDE SEQUENCE</scope>
    <source>
        <strain evidence="2">G9</strain>
    </source>
</reference>
<keyword evidence="1" id="KW-0472">Membrane</keyword>
<evidence type="ECO:0000313" key="2">
    <source>
        <dbReference type="EMBL" id="MDG2992246.1"/>
    </source>
</evidence>
<feature type="transmembrane region" description="Helical" evidence="1">
    <location>
        <begin position="6"/>
        <end position="24"/>
    </location>
</feature>
<dbReference type="EMBL" id="JAKKUT010000008">
    <property type="protein sequence ID" value="MDG2992246.1"/>
    <property type="molecule type" value="Genomic_DNA"/>
</dbReference>
<evidence type="ECO:0000256" key="1">
    <source>
        <dbReference type="SAM" id="Phobius"/>
    </source>
</evidence>
<dbReference type="Proteomes" id="UP001154265">
    <property type="component" value="Unassembled WGS sequence"/>
</dbReference>
<organism evidence="2 3">
    <name type="scientific">Candidatus Synechococcus calcipolaris G9</name>
    <dbReference type="NCBI Taxonomy" id="1497997"/>
    <lineage>
        <taxon>Bacteria</taxon>
        <taxon>Bacillati</taxon>
        <taxon>Cyanobacteriota</taxon>
        <taxon>Cyanophyceae</taxon>
        <taxon>Synechococcales</taxon>
        <taxon>Synechococcaceae</taxon>
        <taxon>Synechococcus</taxon>
    </lineage>
</organism>